<dbReference type="GO" id="GO:0016763">
    <property type="term" value="F:pentosyltransferase activity"/>
    <property type="evidence" value="ECO:0007669"/>
    <property type="project" value="TreeGrafter"/>
</dbReference>
<dbReference type="AlphaFoldDB" id="A0A9D1UPV0"/>
<dbReference type="GO" id="GO:0005886">
    <property type="term" value="C:plasma membrane"/>
    <property type="evidence" value="ECO:0007669"/>
    <property type="project" value="UniProtKB-SubCell"/>
</dbReference>
<evidence type="ECO:0000256" key="3">
    <source>
        <dbReference type="ARBA" id="ARBA00022676"/>
    </source>
</evidence>
<dbReference type="EMBL" id="DXGA01000158">
    <property type="protein sequence ID" value="HIW94365.1"/>
    <property type="molecule type" value="Genomic_DNA"/>
</dbReference>
<evidence type="ECO:0000256" key="2">
    <source>
        <dbReference type="ARBA" id="ARBA00022475"/>
    </source>
</evidence>
<dbReference type="PANTHER" id="PTHR33908:SF11">
    <property type="entry name" value="MEMBRANE PROTEIN"/>
    <property type="match status" value="1"/>
</dbReference>
<feature type="transmembrane region" description="Helical" evidence="8">
    <location>
        <begin position="114"/>
        <end position="134"/>
    </location>
</feature>
<feature type="transmembrane region" description="Helical" evidence="8">
    <location>
        <begin position="453"/>
        <end position="472"/>
    </location>
</feature>
<evidence type="ECO:0000256" key="8">
    <source>
        <dbReference type="SAM" id="Phobius"/>
    </source>
</evidence>
<dbReference type="Proteomes" id="UP000824192">
    <property type="component" value="Unassembled WGS sequence"/>
</dbReference>
<evidence type="ECO:0000256" key="4">
    <source>
        <dbReference type="ARBA" id="ARBA00022679"/>
    </source>
</evidence>
<evidence type="ECO:0000256" key="1">
    <source>
        <dbReference type="ARBA" id="ARBA00004651"/>
    </source>
</evidence>
<reference evidence="9" key="1">
    <citation type="journal article" date="2021" name="PeerJ">
        <title>Extensive microbial diversity within the chicken gut microbiome revealed by metagenomics and culture.</title>
        <authorList>
            <person name="Gilroy R."/>
            <person name="Ravi A."/>
            <person name="Getino M."/>
            <person name="Pursley I."/>
            <person name="Horton D.L."/>
            <person name="Alikhan N.F."/>
            <person name="Baker D."/>
            <person name="Gharbi K."/>
            <person name="Hall N."/>
            <person name="Watson M."/>
            <person name="Adriaenssens E.M."/>
            <person name="Foster-Nyarko E."/>
            <person name="Jarju S."/>
            <person name="Secka A."/>
            <person name="Antonio M."/>
            <person name="Oren A."/>
            <person name="Chaudhuri R.R."/>
            <person name="La Ragione R."/>
            <person name="Hildebrand F."/>
            <person name="Pallen M.J."/>
        </authorList>
    </citation>
    <scope>NUCLEOTIDE SEQUENCE</scope>
    <source>
        <strain evidence="9">ChiGjej6B6-1540</strain>
    </source>
</reference>
<feature type="transmembrane region" description="Helical" evidence="8">
    <location>
        <begin position="146"/>
        <end position="167"/>
    </location>
</feature>
<evidence type="ECO:0000256" key="6">
    <source>
        <dbReference type="ARBA" id="ARBA00022989"/>
    </source>
</evidence>
<accession>A0A9D1UPV0</accession>
<comment type="caution">
    <text evidence="9">The sequence shown here is derived from an EMBL/GenBank/DDBJ whole genome shotgun (WGS) entry which is preliminary data.</text>
</comment>
<feature type="transmembrane region" description="Helical" evidence="8">
    <location>
        <begin position="277"/>
        <end position="295"/>
    </location>
</feature>
<comment type="subcellular location">
    <subcellularLocation>
        <location evidence="1">Cell membrane</location>
        <topology evidence="1">Multi-pass membrane protein</topology>
    </subcellularLocation>
</comment>
<reference evidence="9" key="2">
    <citation type="submission" date="2021-04" db="EMBL/GenBank/DDBJ databases">
        <authorList>
            <person name="Gilroy R."/>
        </authorList>
    </citation>
    <scope>NUCLEOTIDE SEQUENCE</scope>
    <source>
        <strain evidence="9">ChiGjej6B6-1540</strain>
    </source>
</reference>
<keyword evidence="7 8" id="KW-0472">Membrane</keyword>
<organism evidence="9 10">
    <name type="scientific">Candidatus Flavonifractor merdipullorum</name>
    <dbReference type="NCBI Taxonomy" id="2838590"/>
    <lineage>
        <taxon>Bacteria</taxon>
        <taxon>Bacillati</taxon>
        <taxon>Bacillota</taxon>
        <taxon>Clostridia</taxon>
        <taxon>Eubacteriales</taxon>
        <taxon>Oscillospiraceae</taxon>
        <taxon>Flavonifractor</taxon>
    </lineage>
</organism>
<sequence>MAQKKQRLEQAGRFFGRCTAVLCLLLALTGLALGVWSGHGVEAAAGVLLCLPVGWLLRKLSKEIRRLGEGKALLLLTVLCLIWKLVWVLWATVPPESDYKTFWDYAQQLAARDVIWGGRYLALFPHIFGYAWFLSGLIRMFGALPLLAPVTNALLSVCAGVLLFSIAKKRFGFETGAAAFLLWTVCPSQTIYNMFVLSEPLYTTLLLGVLAVMTAFEDKAEQCGRVRPAVSGLVAGLLLAGVNLTRPVGAIVLIGLVLWLGLVRIDGWKHPIFRRSWAVFLAVLVVSYGVLGMLGRQELARRIGEEPASTTGFNILVGFHQESGGKWNWEDSNTLDAVNTPDRSAQEVQQEMLERAMERITSGEIDFPILLRDKLTTFLGSDDACAGYASSVIRHEEQIKQLCNGFWYGILFLAAAGCVLGIRAGERRSVQMGYLYFIGLTMAQMLVEVAGRYHYSLLPVLILLAAGAVMGTERGAHGVRSLQG</sequence>
<dbReference type="PANTHER" id="PTHR33908">
    <property type="entry name" value="MANNOSYLTRANSFERASE YKCB-RELATED"/>
    <property type="match status" value="1"/>
</dbReference>
<feature type="transmembrane region" description="Helical" evidence="8">
    <location>
        <begin position="191"/>
        <end position="213"/>
    </location>
</feature>
<evidence type="ECO:0000256" key="7">
    <source>
        <dbReference type="ARBA" id="ARBA00023136"/>
    </source>
</evidence>
<proteinExistence type="predicted"/>
<feature type="transmembrane region" description="Helical" evidence="8">
    <location>
        <begin position="248"/>
        <end position="265"/>
    </location>
</feature>
<evidence type="ECO:0000256" key="5">
    <source>
        <dbReference type="ARBA" id="ARBA00022692"/>
    </source>
</evidence>
<keyword evidence="3" id="KW-0328">Glycosyltransferase</keyword>
<feature type="transmembrane region" description="Helical" evidence="8">
    <location>
        <begin position="14"/>
        <end position="37"/>
    </location>
</feature>
<dbReference type="InterPro" id="IPR050297">
    <property type="entry name" value="LipidA_mod_glycosyltrf_83"/>
</dbReference>
<evidence type="ECO:0000313" key="9">
    <source>
        <dbReference type="EMBL" id="HIW94365.1"/>
    </source>
</evidence>
<feature type="transmembrane region" description="Helical" evidence="8">
    <location>
        <begin position="43"/>
        <end position="60"/>
    </location>
</feature>
<name>A0A9D1UPV0_9FIRM</name>
<keyword evidence="4" id="KW-0808">Transferase</keyword>
<feature type="transmembrane region" description="Helical" evidence="8">
    <location>
        <begin position="72"/>
        <end position="94"/>
    </location>
</feature>
<evidence type="ECO:0000313" key="10">
    <source>
        <dbReference type="Proteomes" id="UP000824192"/>
    </source>
</evidence>
<gene>
    <name evidence="9" type="ORF">H9868_07485</name>
</gene>
<keyword evidence="6 8" id="KW-1133">Transmembrane helix</keyword>
<feature type="transmembrane region" description="Helical" evidence="8">
    <location>
        <begin position="405"/>
        <end position="422"/>
    </location>
</feature>
<keyword evidence="2" id="KW-1003">Cell membrane</keyword>
<protein>
    <submittedName>
        <fullName evidence="9">Glycosyltransferase family 39 protein</fullName>
    </submittedName>
</protein>
<keyword evidence="5 8" id="KW-0812">Transmembrane</keyword>
<dbReference type="GO" id="GO:0009103">
    <property type="term" value="P:lipopolysaccharide biosynthetic process"/>
    <property type="evidence" value="ECO:0007669"/>
    <property type="project" value="UniProtKB-ARBA"/>
</dbReference>